<dbReference type="InterPro" id="IPR036881">
    <property type="entry name" value="Glyco_hydro_3_C_sf"/>
</dbReference>
<dbReference type="InterPro" id="IPR017853">
    <property type="entry name" value="GH"/>
</dbReference>
<dbReference type="GeneID" id="28767157"/>
<dbReference type="PANTHER" id="PTHR42721">
    <property type="entry name" value="SUGAR HYDROLASE-RELATED"/>
    <property type="match status" value="1"/>
</dbReference>
<keyword evidence="9" id="KW-0119">Carbohydrate metabolism</keyword>
<keyword evidence="4" id="KW-0964">Secreted</keyword>
<evidence type="ECO:0000256" key="10">
    <source>
        <dbReference type="ARBA" id="ARBA00023295"/>
    </source>
</evidence>
<dbReference type="AlphaFoldDB" id="A0A177C082"/>
<keyword evidence="7" id="KW-0378">Hydrolase</keyword>
<evidence type="ECO:0000256" key="7">
    <source>
        <dbReference type="ARBA" id="ARBA00022801"/>
    </source>
</evidence>
<feature type="signal peptide" evidence="19">
    <location>
        <begin position="1"/>
        <end position="18"/>
    </location>
</feature>
<dbReference type="Pfam" id="PF00933">
    <property type="entry name" value="Glyco_hydro_3"/>
    <property type="match status" value="1"/>
</dbReference>
<dbReference type="SUPFAM" id="SSF51445">
    <property type="entry name" value="(Trans)glycosidases"/>
    <property type="match status" value="1"/>
</dbReference>
<dbReference type="GO" id="GO:0009044">
    <property type="term" value="F:xylan 1,4-beta-xylosidase activity"/>
    <property type="evidence" value="ECO:0007669"/>
    <property type="project" value="UniProtKB-EC"/>
</dbReference>
<dbReference type="Gene3D" id="2.60.40.10">
    <property type="entry name" value="Immunoglobulins"/>
    <property type="match status" value="1"/>
</dbReference>
<sequence length="787" mass="84820">MRSSVSAALATIVAGALAQNNMSYYDYTVEGNPQLDSRTLATIPLGFPSCTDSPLADTLVCNKSASAWDRAAALISMFTMEELVNNTVNTAPGVPRLGLPPYQVWNEALHGLSHFYQPDEGDFIWVTAFPQPITSMASMNRSLIHQIGSIISTQGRAANNAGLYGLDVYSPNINGFRAPVWGRGQETPGEDAYFLTSLYAYEYITAMQGGVGPAVPKLVTVAKHFAGYDIETWRNHSRLGNDVNITEQDLASYYTPQFRTAILQAKAKGLMCSYNAVNGEASCGSSFFLQTLLRETWGFGDGFVSGDCGAVYGVFNPHHNAATRVGGSAAALLAGTDIDCGTEFAYYLEEAFTQGNVSRNDIEKALTRLYSGLVQQGYFDGNGSMYRDLTWDDVVKTDSWNISYEAAVEGIVLLKNDGTLPLHNNSSVALIGPYANATEQMLGNYFTTPPYIISPLAAFEASGRTINYALGTGISSNNETFFDEALEAARKSDVIIFAGGIDNTVESEALDRENITWPGNQLDLVDRLSKLGKPVVVLQMGGGQVDSTALKGNKNVNSLIWGGYPGQSGGQALYDLISGKRAPAGRLVTTQYPASYADDFYQLDMDLRPSGDNPGQTYMWYTGEPVYAFGHGLFYTTFEENLAMNASTGASINITDFFIQPHSGYEFVEQKPLLSFQAKVSNTGDVASDYSAMLFASTTSGPTPRPIKWLVGITREAEIAPGGACTVKFDIPVGALARAAENGDLIVYPGDYSLALNNERSVVMNFTLTGDAITIAHWPSKIETGGA</sequence>
<proteinExistence type="inferred from homology"/>
<dbReference type="Proteomes" id="UP000077069">
    <property type="component" value="Unassembled WGS sequence"/>
</dbReference>
<dbReference type="GO" id="GO:0046556">
    <property type="term" value="F:alpha-L-arabinofuranosidase activity"/>
    <property type="evidence" value="ECO:0007669"/>
    <property type="project" value="TreeGrafter"/>
</dbReference>
<evidence type="ECO:0000256" key="6">
    <source>
        <dbReference type="ARBA" id="ARBA00022729"/>
    </source>
</evidence>
<dbReference type="Pfam" id="PF01915">
    <property type="entry name" value="Glyco_hydro_3_C"/>
    <property type="match status" value="1"/>
</dbReference>
<dbReference type="EMBL" id="KV441558">
    <property type="protein sequence ID" value="OAG01053.1"/>
    <property type="molecule type" value="Genomic_DNA"/>
</dbReference>
<comment type="subcellular location">
    <subcellularLocation>
        <location evidence="1">Secreted</location>
    </subcellularLocation>
</comment>
<keyword evidence="22" id="KW-1185">Reference proteome</keyword>
<evidence type="ECO:0000256" key="11">
    <source>
        <dbReference type="ARBA" id="ARBA00023326"/>
    </source>
</evidence>
<dbReference type="GO" id="GO:0005576">
    <property type="term" value="C:extracellular region"/>
    <property type="evidence" value="ECO:0007669"/>
    <property type="project" value="UniProtKB-SubCell"/>
</dbReference>
<evidence type="ECO:0000256" key="15">
    <source>
        <dbReference type="ARBA" id="ARBA00041508"/>
    </source>
</evidence>
<evidence type="ECO:0000313" key="22">
    <source>
        <dbReference type="Proteomes" id="UP000077069"/>
    </source>
</evidence>
<evidence type="ECO:0000256" key="3">
    <source>
        <dbReference type="ARBA" id="ARBA00005336"/>
    </source>
</evidence>
<gene>
    <name evidence="21" type="ORF">CC84DRAFT_1229723</name>
</gene>
<dbReference type="SUPFAM" id="SSF52279">
    <property type="entry name" value="Beta-D-glucan exohydrolase, C-terminal domain"/>
    <property type="match status" value="1"/>
</dbReference>
<dbReference type="FunFam" id="3.40.50.1700:FF:000007">
    <property type="entry name" value="Exo-1,4-beta-xylosidase xlnD"/>
    <property type="match status" value="1"/>
</dbReference>
<dbReference type="SMART" id="SM01217">
    <property type="entry name" value="Fn3_like"/>
    <property type="match status" value="1"/>
</dbReference>
<keyword evidence="8" id="KW-0325">Glycoprotein</keyword>
<comment type="similarity">
    <text evidence="3">Belongs to the glycosyl hydrolase 3 family.</text>
</comment>
<dbReference type="Gene3D" id="3.40.50.1700">
    <property type="entry name" value="Glycoside hydrolase family 3 C-terminal domain"/>
    <property type="match status" value="1"/>
</dbReference>
<evidence type="ECO:0000256" key="13">
    <source>
        <dbReference type="ARBA" id="ARBA00025331"/>
    </source>
</evidence>
<protein>
    <recommendedName>
        <fullName evidence="14">xylan 1,4-beta-xylosidase</fullName>
        <ecNumber evidence="14">3.2.1.37</ecNumber>
    </recommendedName>
    <alternativeName>
        <fullName evidence="17">1,4-beta-D-xylan xylohydrolase xlnD</fullName>
    </alternativeName>
    <alternativeName>
        <fullName evidence="18">Beta-xylosidase A</fullName>
    </alternativeName>
    <alternativeName>
        <fullName evidence="16">Beta-xylosidase xlnD</fullName>
    </alternativeName>
    <alternativeName>
        <fullName evidence="15">Xylobiase xlnD</fullName>
    </alternativeName>
</protein>
<evidence type="ECO:0000256" key="12">
    <source>
        <dbReference type="ARBA" id="ARBA00024574"/>
    </source>
</evidence>
<dbReference type="InterPro" id="IPR026891">
    <property type="entry name" value="Fn3-like"/>
</dbReference>
<evidence type="ECO:0000256" key="14">
    <source>
        <dbReference type="ARBA" id="ARBA00026107"/>
    </source>
</evidence>
<comment type="pathway">
    <text evidence="2">Glycan degradation; xylan degradation.</text>
</comment>
<comment type="function">
    <text evidence="13">Xylan 1,4-beta-xylosidase involved in the hydrolysis of xylan, a major structural heterogeneous polysaccharide found in plant biomass representing the second most abundant polysaccharide in the biosphere, after cellulose.</text>
</comment>
<name>A0A177C082_9PLEO</name>
<dbReference type="InterPro" id="IPR001764">
    <property type="entry name" value="Glyco_hydro_3_N"/>
</dbReference>
<evidence type="ECO:0000256" key="18">
    <source>
        <dbReference type="ARBA" id="ARBA00042744"/>
    </source>
</evidence>
<evidence type="ECO:0000256" key="19">
    <source>
        <dbReference type="SAM" id="SignalP"/>
    </source>
</evidence>
<keyword evidence="6 19" id="KW-0732">Signal</keyword>
<evidence type="ECO:0000256" key="9">
    <source>
        <dbReference type="ARBA" id="ARBA00023277"/>
    </source>
</evidence>
<dbReference type="InterPro" id="IPR036962">
    <property type="entry name" value="Glyco_hydro_3_N_sf"/>
</dbReference>
<dbReference type="PANTHER" id="PTHR42721:SF13">
    <property type="entry name" value="EXO-1,4-BETA-XYLOSIDASE XLND"/>
    <property type="match status" value="1"/>
</dbReference>
<evidence type="ECO:0000256" key="17">
    <source>
        <dbReference type="ARBA" id="ARBA00041684"/>
    </source>
</evidence>
<dbReference type="InterPro" id="IPR013783">
    <property type="entry name" value="Ig-like_fold"/>
</dbReference>
<reference evidence="21 22" key="1">
    <citation type="submission" date="2016-05" db="EMBL/GenBank/DDBJ databases">
        <title>Comparative analysis of secretome profiles of manganese(II)-oxidizing ascomycete fungi.</title>
        <authorList>
            <consortium name="DOE Joint Genome Institute"/>
            <person name="Zeiner C.A."/>
            <person name="Purvine S.O."/>
            <person name="Zink E.M."/>
            <person name="Wu S."/>
            <person name="Pasa-Tolic L."/>
            <person name="Chaput D.L."/>
            <person name="Haridas S."/>
            <person name="Grigoriev I.V."/>
            <person name="Santelli C.M."/>
            <person name="Hansel C.M."/>
        </authorList>
    </citation>
    <scope>NUCLEOTIDE SEQUENCE [LARGE SCALE GENOMIC DNA]</scope>
    <source>
        <strain evidence="21 22">AP3s5-JAC2a</strain>
    </source>
</reference>
<dbReference type="UniPathway" id="UPA00114"/>
<evidence type="ECO:0000256" key="4">
    <source>
        <dbReference type="ARBA" id="ARBA00022525"/>
    </source>
</evidence>
<dbReference type="EC" id="3.2.1.37" evidence="14"/>
<evidence type="ECO:0000313" key="21">
    <source>
        <dbReference type="EMBL" id="OAG01053.1"/>
    </source>
</evidence>
<dbReference type="InParanoid" id="A0A177C082"/>
<feature type="chain" id="PRO_5008057539" description="xylan 1,4-beta-xylosidase" evidence="19">
    <location>
        <begin position="19"/>
        <end position="787"/>
    </location>
</feature>
<dbReference type="Pfam" id="PF14310">
    <property type="entry name" value="Fn3-like"/>
    <property type="match status" value="1"/>
</dbReference>
<evidence type="ECO:0000256" key="5">
    <source>
        <dbReference type="ARBA" id="ARBA00022651"/>
    </source>
</evidence>
<dbReference type="GO" id="GO:0031222">
    <property type="term" value="P:arabinan catabolic process"/>
    <property type="evidence" value="ECO:0007669"/>
    <property type="project" value="TreeGrafter"/>
</dbReference>
<comment type="catalytic activity">
    <reaction evidence="12">
        <text>Hydrolysis of (1-&gt;4)-beta-D-xylans, to remove successive D-xylose residues from the non-reducing termini.</text>
        <dbReference type="EC" id="3.2.1.37"/>
    </reaction>
</comment>
<evidence type="ECO:0000256" key="8">
    <source>
        <dbReference type="ARBA" id="ARBA00023180"/>
    </source>
</evidence>
<evidence type="ECO:0000256" key="1">
    <source>
        <dbReference type="ARBA" id="ARBA00004613"/>
    </source>
</evidence>
<feature type="domain" description="Fibronectin type III-like" evidence="20">
    <location>
        <begin position="690"/>
        <end position="760"/>
    </location>
</feature>
<evidence type="ECO:0000256" key="16">
    <source>
        <dbReference type="ARBA" id="ARBA00041545"/>
    </source>
</evidence>
<accession>A0A177C082</accession>
<dbReference type="OrthoDB" id="47059at2759"/>
<evidence type="ECO:0000259" key="20">
    <source>
        <dbReference type="SMART" id="SM01217"/>
    </source>
</evidence>
<dbReference type="Gene3D" id="3.20.20.300">
    <property type="entry name" value="Glycoside hydrolase, family 3, N-terminal domain"/>
    <property type="match status" value="1"/>
</dbReference>
<keyword evidence="11" id="KW-0624">Polysaccharide degradation</keyword>
<dbReference type="InterPro" id="IPR002772">
    <property type="entry name" value="Glyco_hydro_3_C"/>
</dbReference>
<keyword evidence="10" id="KW-0326">Glycosidase</keyword>
<dbReference type="InterPro" id="IPR044993">
    <property type="entry name" value="BXL"/>
</dbReference>
<dbReference type="STRING" id="1460663.A0A177C082"/>
<keyword evidence="5" id="KW-0858">Xylan degradation</keyword>
<organism evidence="21 22">
    <name type="scientific">Paraphaeosphaeria sporulosa</name>
    <dbReference type="NCBI Taxonomy" id="1460663"/>
    <lineage>
        <taxon>Eukaryota</taxon>
        <taxon>Fungi</taxon>
        <taxon>Dikarya</taxon>
        <taxon>Ascomycota</taxon>
        <taxon>Pezizomycotina</taxon>
        <taxon>Dothideomycetes</taxon>
        <taxon>Pleosporomycetidae</taxon>
        <taxon>Pleosporales</taxon>
        <taxon>Massarineae</taxon>
        <taxon>Didymosphaeriaceae</taxon>
        <taxon>Paraphaeosphaeria</taxon>
    </lineage>
</organism>
<dbReference type="GO" id="GO:0045493">
    <property type="term" value="P:xylan catabolic process"/>
    <property type="evidence" value="ECO:0007669"/>
    <property type="project" value="UniProtKB-UniPathway"/>
</dbReference>
<evidence type="ECO:0000256" key="2">
    <source>
        <dbReference type="ARBA" id="ARBA00004851"/>
    </source>
</evidence>
<dbReference type="RefSeq" id="XP_018031418.1">
    <property type="nucleotide sequence ID" value="XM_018183671.1"/>
</dbReference>